<dbReference type="OrthoDB" id="9815506at2"/>
<evidence type="ECO:0000256" key="9">
    <source>
        <dbReference type="ARBA" id="ARBA00023160"/>
    </source>
</evidence>
<dbReference type="InterPro" id="IPR004655">
    <property type="entry name" value="FabH"/>
</dbReference>
<feature type="active site" evidence="13">
    <location>
        <position position="254"/>
    </location>
</feature>
<dbReference type="InterPro" id="IPR013747">
    <property type="entry name" value="ACP_syn_III_C"/>
</dbReference>
<evidence type="ECO:0000256" key="6">
    <source>
        <dbReference type="ARBA" id="ARBA00022679"/>
    </source>
</evidence>
<comment type="domain">
    <text evidence="13">The last Arg residue of the ACP-binding site is essential for the weak association between ACP/AcpP and FabH.</text>
</comment>
<keyword evidence="8 13" id="KW-0443">Lipid metabolism</keyword>
<feature type="domain" description="Beta-ketoacyl-[acyl-carrier-protein] synthase III N-terminal" evidence="15">
    <location>
        <begin position="107"/>
        <end position="185"/>
    </location>
</feature>
<evidence type="ECO:0000256" key="13">
    <source>
        <dbReference type="HAMAP-Rule" id="MF_01815"/>
    </source>
</evidence>
<dbReference type="NCBIfam" id="TIGR00747">
    <property type="entry name" value="fabH"/>
    <property type="match status" value="1"/>
</dbReference>
<dbReference type="UniPathway" id="UPA00094"/>
<comment type="catalytic activity">
    <reaction evidence="12">
        <text>malonyl-[ACP] + acetyl-CoA + H(+) = 3-oxobutanoyl-[ACP] + CO2 + CoA</text>
        <dbReference type="Rhea" id="RHEA:12080"/>
        <dbReference type="Rhea" id="RHEA-COMP:9623"/>
        <dbReference type="Rhea" id="RHEA-COMP:9625"/>
        <dbReference type="ChEBI" id="CHEBI:15378"/>
        <dbReference type="ChEBI" id="CHEBI:16526"/>
        <dbReference type="ChEBI" id="CHEBI:57287"/>
        <dbReference type="ChEBI" id="CHEBI:57288"/>
        <dbReference type="ChEBI" id="CHEBI:78449"/>
        <dbReference type="ChEBI" id="CHEBI:78450"/>
        <dbReference type="EC" id="2.3.1.180"/>
    </reaction>
    <physiologicalReaction direction="left-to-right" evidence="12">
        <dbReference type="Rhea" id="RHEA:12081"/>
    </physiologicalReaction>
</comment>
<name>B3E2J8_TRIL1</name>
<dbReference type="SUPFAM" id="SSF53901">
    <property type="entry name" value="Thiolase-like"/>
    <property type="match status" value="1"/>
</dbReference>
<keyword evidence="10 13" id="KW-0511">Multifunctional enzyme</keyword>
<keyword evidence="5 13" id="KW-0444">Lipid biosynthesis</keyword>
<comment type="subunit">
    <text evidence="13">Homodimer.</text>
</comment>
<dbReference type="InterPro" id="IPR016039">
    <property type="entry name" value="Thiolase-like"/>
</dbReference>
<dbReference type="EC" id="2.3.1.180" evidence="3 13"/>
<evidence type="ECO:0000313" key="16">
    <source>
        <dbReference type="EMBL" id="ACD95655.1"/>
    </source>
</evidence>
<comment type="function">
    <text evidence="13">Catalyzes the condensation reaction of fatty acid synthesis by the addition to an acyl acceptor of two carbons from malonyl-ACP. Catalyzes the first condensation reaction which initiates fatty acid synthesis and may therefore play a role in governing the total rate of fatty acid production. Possesses both acetoacetyl-ACP synthase and acetyl transacylase activities. Its substrate specificity determines the biosynthesis of branched-chain and/or straight-chain of fatty acids.</text>
</comment>
<gene>
    <name evidence="13" type="primary">fabH</name>
    <name evidence="16" type="ordered locus">Glov_1939</name>
</gene>
<dbReference type="PANTHER" id="PTHR34069">
    <property type="entry name" value="3-OXOACYL-[ACYL-CARRIER-PROTEIN] SYNTHASE 3"/>
    <property type="match status" value="1"/>
</dbReference>
<evidence type="ECO:0000256" key="1">
    <source>
        <dbReference type="ARBA" id="ARBA00005194"/>
    </source>
</evidence>
<evidence type="ECO:0000256" key="3">
    <source>
        <dbReference type="ARBA" id="ARBA00012333"/>
    </source>
</evidence>
<evidence type="ECO:0000259" key="14">
    <source>
        <dbReference type="Pfam" id="PF08541"/>
    </source>
</evidence>
<dbReference type="Gene3D" id="3.40.47.10">
    <property type="match status" value="1"/>
</dbReference>
<evidence type="ECO:0000256" key="2">
    <source>
        <dbReference type="ARBA" id="ARBA00008642"/>
    </source>
</evidence>
<evidence type="ECO:0000313" key="17">
    <source>
        <dbReference type="Proteomes" id="UP000002420"/>
    </source>
</evidence>
<evidence type="ECO:0000256" key="5">
    <source>
        <dbReference type="ARBA" id="ARBA00022516"/>
    </source>
</evidence>
<feature type="region of interest" description="ACP-binding" evidence="13">
    <location>
        <begin position="255"/>
        <end position="259"/>
    </location>
</feature>
<dbReference type="GO" id="GO:0006633">
    <property type="term" value="P:fatty acid biosynthetic process"/>
    <property type="evidence" value="ECO:0007669"/>
    <property type="project" value="UniProtKB-UniRule"/>
</dbReference>
<organism evidence="16 17">
    <name type="scientific">Trichlorobacter lovleyi (strain ATCC BAA-1151 / DSM 17278 / SZ)</name>
    <name type="common">Geobacter lovleyi</name>
    <dbReference type="NCBI Taxonomy" id="398767"/>
    <lineage>
        <taxon>Bacteria</taxon>
        <taxon>Pseudomonadati</taxon>
        <taxon>Thermodesulfobacteriota</taxon>
        <taxon>Desulfuromonadia</taxon>
        <taxon>Geobacterales</taxon>
        <taxon>Geobacteraceae</taxon>
        <taxon>Trichlorobacter</taxon>
    </lineage>
</organism>
<dbReference type="HOGENOM" id="CLU_039592_3_1_7"/>
<dbReference type="NCBIfam" id="NF006829">
    <property type="entry name" value="PRK09352.1"/>
    <property type="match status" value="1"/>
</dbReference>
<evidence type="ECO:0000256" key="4">
    <source>
        <dbReference type="ARBA" id="ARBA00022490"/>
    </source>
</evidence>
<keyword evidence="17" id="KW-1185">Reference proteome</keyword>
<evidence type="ECO:0000256" key="10">
    <source>
        <dbReference type="ARBA" id="ARBA00023268"/>
    </source>
</evidence>
<dbReference type="GO" id="GO:0033818">
    <property type="term" value="F:beta-ketoacyl-acyl-carrier-protein synthase III activity"/>
    <property type="evidence" value="ECO:0007669"/>
    <property type="project" value="UniProtKB-UniRule"/>
</dbReference>
<dbReference type="eggNOG" id="COG0332">
    <property type="taxonomic scope" value="Bacteria"/>
</dbReference>
<keyword evidence="4 13" id="KW-0963">Cytoplasm</keyword>
<feature type="active site" evidence="13">
    <location>
        <position position="113"/>
    </location>
</feature>
<evidence type="ECO:0000256" key="7">
    <source>
        <dbReference type="ARBA" id="ARBA00022832"/>
    </source>
</evidence>
<dbReference type="InterPro" id="IPR013751">
    <property type="entry name" value="ACP_syn_III_N"/>
</dbReference>
<comment type="subcellular location">
    <subcellularLocation>
        <location evidence="13">Cytoplasm</location>
    </subcellularLocation>
</comment>
<keyword evidence="9 13" id="KW-0275">Fatty acid biosynthesis</keyword>
<dbReference type="PANTHER" id="PTHR34069:SF2">
    <property type="entry name" value="BETA-KETOACYL-[ACYL-CARRIER-PROTEIN] SYNTHASE III"/>
    <property type="match status" value="1"/>
</dbReference>
<dbReference type="RefSeq" id="WP_012469994.1">
    <property type="nucleotide sequence ID" value="NC_010814.1"/>
</dbReference>
<dbReference type="HAMAP" id="MF_01815">
    <property type="entry name" value="FabH"/>
    <property type="match status" value="1"/>
</dbReference>
<proteinExistence type="inferred from homology"/>
<dbReference type="GO" id="GO:0044550">
    <property type="term" value="P:secondary metabolite biosynthetic process"/>
    <property type="evidence" value="ECO:0007669"/>
    <property type="project" value="TreeGrafter"/>
</dbReference>
<dbReference type="AlphaFoldDB" id="B3E2J8"/>
<comment type="pathway">
    <text evidence="1 13">Lipid metabolism; fatty acid biosynthesis.</text>
</comment>
<keyword evidence="7 13" id="KW-0276">Fatty acid metabolism</keyword>
<dbReference type="EMBL" id="CP001089">
    <property type="protein sequence ID" value="ACD95655.1"/>
    <property type="molecule type" value="Genomic_DNA"/>
</dbReference>
<protein>
    <recommendedName>
        <fullName evidence="3 13">Beta-ketoacyl-[acyl-carrier-protein] synthase III</fullName>
        <shortName evidence="13">Beta-ketoacyl-ACP synthase III</shortName>
        <shortName evidence="13">KAS III</shortName>
        <ecNumber evidence="3 13">2.3.1.180</ecNumber>
    </recommendedName>
    <alternativeName>
        <fullName evidence="13">3-oxoacyl-[acyl-carrier-protein] synthase 3</fullName>
    </alternativeName>
    <alternativeName>
        <fullName evidence="13">3-oxoacyl-[acyl-carrier-protein] synthase III</fullName>
    </alternativeName>
</protein>
<evidence type="ECO:0000259" key="15">
    <source>
        <dbReference type="Pfam" id="PF08545"/>
    </source>
</evidence>
<sequence length="327" mass="35083">MLRARITGTGSAVPDKVLTNHDLEKLVDTNDEWITTRTGIKQRRIAAENEYTSTFATLAARRALAMAGVSPEELDLIILGTVTPDFPFPATACIVQQELGAHHAAAFDLSAACSGFIYGLNMAEAYIKSGMARKVLVMGAEVLTRIVDFTDRNTCILFGDGAGAVIVEADSGGQGILSSHIFTNGAHWGLLYQPGCGGRNPATGPTTYSDKLYYLRMEGNEVFKHAVRAMGDAAVAALEHNSVTADDVSLLIPHQANRRIIEATGKRVGIPEDRIFVNLHKYGNTSSASIPLALDEANREGRLKSGDLVLLDAFGGGFTYGSVLLRW</sequence>
<dbReference type="STRING" id="398767.Glov_1939"/>
<evidence type="ECO:0000256" key="12">
    <source>
        <dbReference type="ARBA" id="ARBA00051096"/>
    </source>
</evidence>
<dbReference type="Proteomes" id="UP000002420">
    <property type="component" value="Chromosome"/>
</dbReference>
<feature type="active site" evidence="13">
    <location>
        <position position="284"/>
    </location>
</feature>
<dbReference type="Pfam" id="PF08541">
    <property type="entry name" value="ACP_syn_III_C"/>
    <property type="match status" value="1"/>
</dbReference>
<dbReference type="CDD" id="cd00830">
    <property type="entry name" value="KAS_III"/>
    <property type="match status" value="1"/>
</dbReference>
<evidence type="ECO:0000256" key="11">
    <source>
        <dbReference type="ARBA" id="ARBA00023315"/>
    </source>
</evidence>
<dbReference type="GO" id="GO:0005737">
    <property type="term" value="C:cytoplasm"/>
    <property type="evidence" value="ECO:0007669"/>
    <property type="project" value="UniProtKB-SubCell"/>
</dbReference>
<dbReference type="FunFam" id="3.40.47.10:FF:000004">
    <property type="entry name" value="3-oxoacyl-[acyl-carrier-protein] synthase 3"/>
    <property type="match status" value="1"/>
</dbReference>
<dbReference type="Pfam" id="PF08545">
    <property type="entry name" value="ACP_syn_III"/>
    <property type="match status" value="1"/>
</dbReference>
<comment type="similarity">
    <text evidence="2 13">Belongs to the thiolase-like superfamily. FabH family.</text>
</comment>
<dbReference type="KEGG" id="glo:Glov_1939"/>
<reference evidence="16 17" key="1">
    <citation type="submission" date="2008-05" db="EMBL/GenBank/DDBJ databases">
        <title>Complete sequence of chromosome of Geobacter lovleyi SZ.</title>
        <authorList>
            <consortium name="US DOE Joint Genome Institute"/>
            <person name="Lucas S."/>
            <person name="Copeland A."/>
            <person name="Lapidus A."/>
            <person name="Glavina del Rio T."/>
            <person name="Dalin E."/>
            <person name="Tice H."/>
            <person name="Bruce D."/>
            <person name="Goodwin L."/>
            <person name="Pitluck S."/>
            <person name="Chertkov O."/>
            <person name="Meincke L."/>
            <person name="Brettin T."/>
            <person name="Detter J.C."/>
            <person name="Han C."/>
            <person name="Tapia R."/>
            <person name="Kuske C.R."/>
            <person name="Schmutz J."/>
            <person name="Larimer F."/>
            <person name="Land M."/>
            <person name="Hauser L."/>
            <person name="Kyrpides N."/>
            <person name="Mikhailova N."/>
            <person name="Sung Y."/>
            <person name="Fletcher K.E."/>
            <person name="Ritalahti K.M."/>
            <person name="Loeffler F.E."/>
            <person name="Richardson P."/>
        </authorList>
    </citation>
    <scope>NUCLEOTIDE SEQUENCE [LARGE SCALE GENOMIC DNA]</scope>
    <source>
        <strain evidence="17">ATCC BAA-1151 / DSM 17278 / SZ</strain>
    </source>
</reference>
<keyword evidence="11 13" id="KW-0012">Acyltransferase</keyword>
<feature type="domain" description="Beta-ketoacyl-[acyl-carrier-protein] synthase III C-terminal" evidence="14">
    <location>
        <begin position="238"/>
        <end position="327"/>
    </location>
</feature>
<keyword evidence="6 13" id="KW-0808">Transferase</keyword>
<evidence type="ECO:0000256" key="8">
    <source>
        <dbReference type="ARBA" id="ARBA00023098"/>
    </source>
</evidence>
<accession>B3E2J8</accession>
<dbReference type="GO" id="GO:0004315">
    <property type="term" value="F:3-oxoacyl-[acyl-carrier-protein] synthase activity"/>
    <property type="evidence" value="ECO:0007669"/>
    <property type="project" value="InterPro"/>
</dbReference>